<evidence type="ECO:0000256" key="4">
    <source>
        <dbReference type="ARBA" id="ARBA00022827"/>
    </source>
</evidence>
<keyword evidence="5" id="KW-0560">Oxidoreductase</keyword>
<protein>
    <submittedName>
        <fullName evidence="8">FAD dependent oxidoreductase</fullName>
    </submittedName>
</protein>
<dbReference type="InterPro" id="IPR006076">
    <property type="entry name" value="FAD-dep_OxRdtase"/>
</dbReference>
<gene>
    <name evidence="8" type="ORF">FISHEDRAFT_57608</name>
</gene>
<feature type="domain" description="FAD dependent oxidoreductase" evidence="7">
    <location>
        <begin position="8"/>
        <end position="378"/>
    </location>
</feature>
<dbReference type="OrthoDB" id="2219495at2759"/>
<dbReference type="InterPro" id="IPR045170">
    <property type="entry name" value="MTOX"/>
</dbReference>
<evidence type="ECO:0000256" key="5">
    <source>
        <dbReference type="ARBA" id="ARBA00023002"/>
    </source>
</evidence>
<dbReference type="PANTHER" id="PTHR10961:SF46">
    <property type="entry name" value="PEROXISOMAL SARCOSINE OXIDASE"/>
    <property type="match status" value="1"/>
</dbReference>
<dbReference type="PANTHER" id="PTHR10961">
    <property type="entry name" value="PEROXISOMAL SARCOSINE OXIDASE"/>
    <property type="match status" value="1"/>
</dbReference>
<dbReference type="AlphaFoldDB" id="A0A0D7AG65"/>
<dbReference type="Gene3D" id="3.50.50.60">
    <property type="entry name" value="FAD/NAD(P)-binding domain"/>
    <property type="match status" value="1"/>
</dbReference>
<keyword evidence="6" id="KW-0472">Membrane</keyword>
<sequence length="428" mass="45582">MHNQDSHILIIGAGCFGISTAYYLLTRGYHRVTVIERSTVLPAVDSSSNDINRIVRTSYATRFYAELAKEAIGLWKDTSLYGDSYHECGVLTLGGDNPADPQTAYNDASFANDLALGCVVKNVGAGAGIRDVFPPDTPTGDFASCTGYLNKSNGYAVASQGLKRLTAKVVDLGAQIMTGKTVVQLLKTNGRTTGVLCDDGTIIEGSVTVIATGSWTPSTFPDLNLRSASLANGQCVAMIELTEEEAKVYGQCPAVLDFNTGFYVFPPNAERLLKMAFHESGLTHTVNGVSTPRTVSTAPNGLAIPKAKLSALRKSLRAVYPALASKPFVATRLCWYNDTPDSDWLIGYHPADPNIVLATGGSGHAFKFLPVIGRLVADTIQGVLPLELVRKFAVDRAFGPSVDPREAPTVSATEIDLNDLCAPDDLAA</sequence>
<evidence type="ECO:0000256" key="6">
    <source>
        <dbReference type="SAM" id="Phobius"/>
    </source>
</evidence>
<dbReference type="Proteomes" id="UP000054144">
    <property type="component" value="Unassembled WGS sequence"/>
</dbReference>
<keyword evidence="9" id="KW-1185">Reference proteome</keyword>
<keyword evidence="4" id="KW-0274">FAD</keyword>
<dbReference type="GO" id="GO:0004657">
    <property type="term" value="F:proline dehydrogenase activity"/>
    <property type="evidence" value="ECO:0007669"/>
    <property type="project" value="TreeGrafter"/>
</dbReference>
<evidence type="ECO:0000313" key="9">
    <source>
        <dbReference type="Proteomes" id="UP000054144"/>
    </source>
</evidence>
<reference evidence="8 9" key="1">
    <citation type="journal article" date="2015" name="Fungal Genet. Biol.">
        <title>Evolution of novel wood decay mechanisms in Agaricales revealed by the genome sequences of Fistulina hepatica and Cylindrobasidium torrendii.</title>
        <authorList>
            <person name="Floudas D."/>
            <person name="Held B.W."/>
            <person name="Riley R."/>
            <person name="Nagy L.G."/>
            <person name="Koehler G."/>
            <person name="Ransdell A.S."/>
            <person name="Younus H."/>
            <person name="Chow J."/>
            <person name="Chiniquy J."/>
            <person name="Lipzen A."/>
            <person name="Tritt A."/>
            <person name="Sun H."/>
            <person name="Haridas S."/>
            <person name="LaButti K."/>
            <person name="Ohm R.A."/>
            <person name="Kues U."/>
            <person name="Blanchette R.A."/>
            <person name="Grigoriev I.V."/>
            <person name="Minto R.E."/>
            <person name="Hibbett D.S."/>
        </authorList>
    </citation>
    <scope>NUCLEOTIDE SEQUENCE [LARGE SCALE GENOMIC DNA]</scope>
    <source>
        <strain evidence="8 9">ATCC 64428</strain>
    </source>
</reference>
<dbReference type="GO" id="GO:0050031">
    <property type="term" value="F:L-pipecolate oxidase activity"/>
    <property type="evidence" value="ECO:0007669"/>
    <property type="project" value="TreeGrafter"/>
</dbReference>
<proteinExistence type="inferred from homology"/>
<comment type="cofactor">
    <cofactor evidence="1">
        <name>FAD</name>
        <dbReference type="ChEBI" id="CHEBI:57692"/>
    </cofactor>
</comment>
<organism evidence="8 9">
    <name type="scientific">Fistulina hepatica ATCC 64428</name>
    <dbReference type="NCBI Taxonomy" id="1128425"/>
    <lineage>
        <taxon>Eukaryota</taxon>
        <taxon>Fungi</taxon>
        <taxon>Dikarya</taxon>
        <taxon>Basidiomycota</taxon>
        <taxon>Agaricomycotina</taxon>
        <taxon>Agaricomycetes</taxon>
        <taxon>Agaricomycetidae</taxon>
        <taxon>Agaricales</taxon>
        <taxon>Fistulinaceae</taxon>
        <taxon>Fistulina</taxon>
    </lineage>
</organism>
<dbReference type="SUPFAM" id="SSF51905">
    <property type="entry name" value="FAD/NAD(P)-binding domain"/>
    <property type="match status" value="1"/>
</dbReference>
<dbReference type="Gene3D" id="3.30.9.10">
    <property type="entry name" value="D-Amino Acid Oxidase, subunit A, domain 2"/>
    <property type="match status" value="1"/>
</dbReference>
<dbReference type="EMBL" id="KN881676">
    <property type="protein sequence ID" value="KIY50276.1"/>
    <property type="molecule type" value="Genomic_DNA"/>
</dbReference>
<evidence type="ECO:0000256" key="3">
    <source>
        <dbReference type="ARBA" id="ARBA00022630"/>
    </source>
</evidence>
<accession>A0A0D7AG65</accession>
<comment type="similarity">
    <text evidence="2">Belongs to the MSOX/MTOX family.</text>
</comment>
<keyword evidence="6" id="KW-1133">Transmembrane helix</keyword>
<feature type="transmembrane region" description="Helical" evidence="6">
    <location>
        <begin position="6"/>
        <end position="25"/>
    </location>
</feature>
<evidence type="ECO:0000313" key="8">
    <source>
        <dbReference type="EMBL" id="KIY50276.1"/>
    </source>
</evidence>
<evidence type="ECO:0000256" key="1">
    <source>
        <dbReference type="ARBA" id="ARBA00001974"/>
    </source>
</evidence>
<keyword evidence="6" id="KW-0812">Transmembrane</keyword>
<dbReference type="GO" id="GO:0008115">
    <property type="term" value="F:sarcosine oxidase activity"/>
    <property type="evidence" value="ECO:0007669"/>
    <property type="project" value="TreeGrafter"/>
</dbReference>
<name>A0A0D7AG65_9AGAR</name>
<dbReference type="GO" id="GO:0050660">
    <property type="term" value="F:flavin adenine dinucleotide binding"/>
    <property type="evidence" value="ECO:0007669"/>
    <property type="project" value="InterPro"/>
</dbReference>
<dbReference type="SUPFAM" id="SSF54373">
    <property type="entry name" value="FAD-linked reductases, C-terminal domain"/>
    <property type="match status" value="1"/>
</dbReference>
<evidence type="ECO:0000259" key="7">
    <source>
        <dbReference type="Pfam" id="PF01266"/>
    </source>
</evidence>
<evidence type="ECO:0000256" key="2">
    <source>
        <dbReference type="ARBA" id="ARBA00010989"/>
    </source>
</evidence>
<dbReference type="Pfam" id="PF01266">
    <property type="entry name" value="DAO"/>
    <property type="match status" value="1"/>
</dbReference>
<keyword evidence="3" id="KW-0285">Flavoprotein</keyword>
<dbReference type="InterPro" id="IPR036188">
    <property type="entry name" value="FAD/NAD-bd_sf"/>
</dbReference>